<feature type="transmembrane region" description="Helical" evidence="6">
    <location>
        <begin position="330"/>
        <end position="351"/>
    </location>
</feature>
<feature type="transmembrane region" description="Helical" evidence="6">
    <location>
        <begin position="124"/>
        <end position="141"/>
    </location>
</feature>
<evidence type="ECO:0000313" key="7">
    <source>
        <dbReference type="EMBL" id="MBJ7600248.1"/>
    </source>
</evidence>
<evidence type="ECO:0000256" key="3">
    <source>
        <dbReference type="ARBA" id="ARBA00022692"/>
    </source>
</evidence>
<dbReference type="RefSeq" id="WP_338204007.1">
    <property type="nucleotide sequence ID" value="NZ_JAEKNR010000196.1"/>
</dbReference>
<keyword evidence="3 6" id="KW-0812">Transmembrane</keyword>
<dbReference type="EMBL" id="JAEKNR010000196">
    <property type="protein sequence ID" value="MBJ7600248.1"/>
    <property type="molecule type" value="Genomic_DNA"/>
</dbReference>
<accession>A0A934KD58</accession>
<keyword evidence="4 6" id="KW-1133">Transmembrane helix</keyword>
<name>A0A934KD58_9BACT</name>
<reference evidence="7" key="1">
    <citation type="submission" date="2020-10" db="EMBL/GenBank/DDBJ databases">
        <title>Ca. Dormibacterota MAGs.</title>
        <authorList>
            <person name="Montgomery K."/>
        </authorList>
    </citation>
    <scope>NUCLEOTIDE SEQUENCE [LARGE SCALE GENOMIC DNA]</scope>
    <source>
        <strain evidence="7">SC8812_S17_10</strain>
    </source>
</reference>
<feature type="transmembrane region" description="Helical" evidence="6">
    <location>
        <begin position="284"/>
        <end position="309"/>
    </location>
</feature>
<feature type="transmembrane region" description="Helical" evidence="6">
    <location>
        <begin position="153"/>
        <end position="170"/>
    </location>
</feature>
<protein>
    <submittedName>
        <fullName evidence="7">Nramp family divalent metal transporter</fullName>
    </submittedName>
</protein>
<evidence type="ECO:0000256" key="4">
    <source>
        <dbReference type="ARBA" id="ARBA00022989"/>
    </source>
</evidence>
<feature type="transmembrane region" description="Helical" evidence="6">
    <location>
        <begin position="190"/>
        <end position="212"/>
    </location>
</feature>
<evidence type="ECO:0000256" key="5">
    <source>
        <dbReference type="ARBA" id="ARBA00023136"/>
    </source>
</evidence>
<keyword evidence="5 6" id="KW-0472">Membrane</keyword>
<evidence type="ECO:0000256" key="6">
    <source>
        <dbReference type="SAM" id="Phobius"/>
    </source>
</evidence>
<evidence type="ECO:0000256" key="1">
    <source>
        <dbReference type="ARBA" id="ARBA00004141"/>
    </source>
</evidence>
<dbReference type="NCBIfam" id="NF037982">
    <property type="entry name" value="Nramp_1"/>
    <property type="match status" value="1"/>
</dbReference>
<dbReference type="InterPro" id="IPR001046">
    <property type="entry name" value="NRAMP_fam"/>
</dbReference>
<evidence type="ECO:0000256" key="2">
    <source>
        <dbReference type="ARBA" id="ARBA00022448"/>
    </source>
</evidence>
<sequence>MDRLLGRLRRFRRIFILLAVIGPGLITTNAGNDAGAIATYSQAGAEFGFRMLWILVLITISLAVVNEMASRMGVVTGKGLADLIRERFGVRGTTFAMLLLLVANAVTTMAEFAGVAAALQLFGIPKYASVPLVAIAIWLLITRGSYPVVERVLLAIGVVYLAYVVSGLVSHPAWGEVARQTVTPHPVFSVGYFLLAIGLIGTTIAPWMLFYLQSSVAEKGIPNEQLPYSRADAIAGALFADLVAFFIIIAAAVALFGRLTPDQLANMQAADYARALTPVVGKGAFILFGVGLLGASLLSAGVVPLSTAYTVTEAFGWERGVGQRLTDAPVFFGIFSGLIVIGALAVLIPGVPLVSMILLSQEINGLILAVILLFMIVLVNDRRIMGRYVNGRPANIVSGATVVLLVTLIGLFLFSAIPGSPLGG</sequence>
<evidence type="ECO:0000313" key="8">
    <source>
        <dbReference type="Proteomes" id="UP000612893"/>
    </source>
</evidence>
<keyword evidence="8" id="KW-1185">Reference proteome</keyword>
<dbReference type="Proteomes" id="UP000612893">
    <property type="component" value="Unassembled WGS sequence"/>
</dbReference>
<feature type="transmembrane region" description="Helical" evidence="6">
    <location>
        <begin position="363"/>
        <end position="381"/>
    </location>
</feature>
<dbReference type="GO" id="GO:0016020">
    <property type="term" value="C:membrane"/>
    <property type="evidence" value="ECO:0007669"/>
    <property type="project" value="UniProtKB-SubCell"/>
</dbReference>
<proteinExistence type="predicted"/>
<feature type="transmembrane region" description="Helical" evidence="6">
    <location>
        <begin position="53"/>
        <end position="74"/>
    </location>
</feature>
<comment type="subcellular location">
    <subcellularLocation>
        <location evidence="1">Membrane</location>
        <topology evidence="1">Multi-pass membrane protein</topology>
    </subcellularLocation>
</comment>
<dbReference type="AlphaFoldDB" id="A0A934KD58"/>
<keyword evidence="2" id="KW-0813">Transport</keyword>
<dbReference type="Pfam" id="PF01566">
    <property type="entry name" value="Nramp"/>
    <property type="match status" value="1"/>
</dbReference>
<dbReference type="PANTHER" id="PTHR11706:SF33">
    <property type="entry name" value="NATURAL RESISTANCE-ASSOCIATED MACROPHAGE PROTEIN 2"/>
    <property type="match status" value="1"/>
</dbReference>
<comment type="caution">
    <text evidence="7">The sequence shown here is derived from an EMBL/GenBank/DDBJ whole genome shotgun (WGS) entry which is preliminary data.</text>
</comment>
<feature type="transmembrane region" description="Helical" evidence="6">
    <location>
        <begin position="393"/>
        <end position="417"/>
    </location>
</feature>
<organism evidence="7 8">
    <name type="scientific">Candidatus Nephthysia bennettiae</name>
    <dbReference type="NCBI Taxonomy" id="3127016"/>
    <lineage>
        <taxon>Bacteria</taxon>
        <taxon>Bacillati</taxon>
        <taxon>Candidatus Dormiibacterota</taxon>
        <taxon>Candidatus Dormibacteria</taxon>
        <taxon>Candidatus Dormibacterales</taxon>
        <taxon>Candidatus Dormibacteraceae</taxon>
        <taxon>Candidatus Nephthysia</taxon>
    </lineage>
</organism>
<dbReference type="PANTHER" id="PTHR11706">
    <property type="entry name" value="SOLUTE CARRIER PROTEIN FAMILY 11 MEMBER"/>
    <property type="match status" value="1"/>
</dbReference>
<feature type="transmembrane region" description="Helical" evidence="6">
    <location>
        <begin position="233"/>
        <end position="257"/>
    </location>
</feature>
<gene>
    <name evidence="7" type="ORF">JF922_19515</name>
</gene>
<feature type="transmembrane region" description="Helical" evidence="6">
    <location>
        <begin position="95"/>
        <end position="118"/>
    </location>
</feature>